<keyword evidence="11 17" id="KW-0663">Pyridoxal phosphate</keyword>
<dbReference type="InterPro" id="IPR043132">
    <property type="entry name" value="BCAT-like_C"/>
</dbReference>
<dbReference type="SUPFAM" id="SSF56752">
    <property type="entry name" value="D-aminoacid aminotransferase-like PLP-dependent enzymes"/>
    <property type="match status" value="1"/>
</dbReference>
<evidence type="ECO:0000256" key="8">
    <source>
        <dbReference type="ARBA" id="ARBA00022576"/>
    </source>
</evidence>
<dbReference type="UniPathway" id="UPA00048">
    <property type="reaction ID" value="UER00073"/>
</dbReference>
<dbReference type="GO" id="GO:0009098">
    <property type="term" value="P:L-leucine biosynthetic process"/>
    <property type="evidence" value="ECO:0007669"/>
    <property type="project" value="UniProtKB-UniPathway"/>
</dbReference>
<dbReference type="InterPro" id="IPR005785">
    <property type="entry name" value="B_amino_transI"/>
</dbReference>
<evidence type="ECO:0000256" key="7">
    <source>
        <dbReference type="ARBA" id="ARBA00011738"/>
    </source>
</evidence>
<dbReference type="InterPro" id="IPR043131">
    <property type="entry name" value="BCAT-like_N"/>
</dbReference>
<dbReference type="GO" id="GO:0052656">
    <property type="term" value="F:L-isoleucine-2-oxoglutarate transaminase activity"/>
    <property type="evidence" value="ECO:0007669"/>
    <property type="project" value="RHEA"/>
</dbReference>
<sequence>MSDQLIYVNGQFVEKKKAVISIYDHGFLYGDGVFEGIRVYEGNVYKLKEHINRLYESAHSIMLNIPHSKEELQQIIVETVCKNELNSAYIRVVVSRGTGDLGLDPRNCPEPTVIVIAEALSIYSDNLYKKGLKLASVVNRRSSPDVLNPQIKSLNYLNNILVKLASVQADADEALILNNQGYVTEGSADNIFIVKNGKIKTPPVYLGALEGITRNALIDIAKEQGFSVEETPFTLHDVYIADEVFLTGTAAEVIPVVTVDNRQIGDGHPGEITRRLLHEFRKQTLIDGVPCYMKTN</sequence>
<evidence type="ECO:0000256" key="9">
    <source>
        <dbReference type="ARBA" id="ARBA00022605"/>
    </source>
</evidence>
<evidence type="ECO:0000256" key="16">
    <source>
        <dbReference type="RuleBase" id="RU004106"/>
    </source>
</evidence>
<evidence type="ECO:0000256" key="3">
    <source>
        <dbReference type="ARBA" id="ARBA00004824"/>
    </source>
</evidence>
<dbReference type="InterPro" id="IPR036038">
    <property type="entry name" value="Aminotransferase-like"/>
</dbReference>
<dbReference type="GO" id="GO:0005829">
    <property type="term" value="C:cytosol"/>
    <property type="evidence" value="ECO:0007669"/>
    <property type="project" value="TreeGrafter"/>
</dbReference>
<keyword evidence="8 18" id="KW-0032">Aminotransferase</keyword>
<dbReference type="PANTHER" id="PTHR42743:SF11">
    <property type="entry name" value="AMINODEOXYCHORISMATE LYASE"/>
    <property type="match status" value="1"/>
</dbReference>
<dbReference type="Proteomes" id="UP000247978">
    <property type="component" value="Unassembled WGS sequence"/>
</dbReference>
<evidence type="ECO:0000256" key="10">
    <source>
        <dbReference type="ARBA" id="ARBA00022679"/>
    </source>
</evidence>
<dbReference type="UniPathway" id="UPA00047">
    <property type="reaction ID" value="UER00058"/>
</dbReference>
<evidence type="ECO:0000256" key="14">
    <source>
        <dbReference type="ARBA" id="ARBA00048798"/>
    </source>
</evidence>
<dbReference type="OrthoDB" id="9805628at2"/>
<evidence type="ECO:0000256" key="6">
    <source>
        <dbReference type="ARBA" id="ARBA00009320"/>
    </source>
</evidence>
<dbReference type="InterPro" id="IPR001544">
    <property type="entry name" value="Aminotrans_IV"/>
</dbReference>
<dbReference type="FunFam" id="3.30.470.10:FF:000006">
    <property type="entry name" value="Branched-chain-amino-acid aminotransferase"/>
    <property type="match status" value="1"/>
</dbReference>
<keyword evidence="9 18" id="KW-0028">Amino-acid biosynthesis</keyword>
<accession>A0A2V3VZ95</accession>
<dbReference type="PANTHER" id="PTHR42743">
    <property type="entry name" value="AMINO-ACID AMINOTRANSFERASE"/>
    <property type="match status" value="1"/>
</dbReference>
<keyword evidence="12 18" id="KW-0100">Branched-chain amino acid biosynthesis</keyword>
<dbReference type="GO" id="GO:0052654">
    <property type="term" value="F:L-leucine-2-oxoglutarate transaminase activity"/>
    <property type="evidence" value="ECO:0007669"/>
    <property type="project" value="RHEA"/>
</dbReference>
<evidence type="ECO:0000313" key="19">
    <source>
        <dbReference type="EMBL" id="PXW87373.1"/>
    </source>
</evidence>
<dbReference type="Gene3D" id="3.20.10.10">
    <property type="entry name" value="D-amino Acid Aminotransferase, subunit A, domain 2"/>
    <property type="match status" value="1"/>
</dbReference>
<protein>
    <recommendedName>
        <fullName evidence="18">Branched-chain-amino-acid aminotransferase</fullName>
        <shortName evidence="18">BCAT</shortName>
        <ecNumber evidence="18">2.6.1.42</ecNumber>
    </recommendedName>
</protein>
<dbReference type="FunFam" id="3.20.10.10:FF:000002">
    <property type="entry name" value="D-alanine aminotransferase"/>
    <property type="match status" value="1"/>
</dbReference>
<comment type="pathway">
    <text evidence="3 18">Amino-acid biosynthesis; L-isoleucine biosynthesis; L-isoleucine from 2-oxobutanoate: step 4/4.</text>
</comment>
<dbReference type="CDD" id="cd01558">
    <property type="entry name" value="D-AAT_like"/>
    <property type="match status" value="1"/>
</dbReference>
<dbReference type="GO" id="GO:0009099">
    <property type="term" value="P:L-valine biosynthetic process"/>
    <property type="evidence" value="ECO:0007669"/>
    <property type="project" value="UniProtKB-UniPathway"/>
</dbReference>
<dbReference type="NCBIfam" id="TIGR01122">
    <property type="entry name" value="ilvE_I"/>
    <property type="match status" value="1"/>
</dbReference>
<gene>
    <name evidence="18" type="primary">ilvE</name>
    <name evidence="19" type="ORF">DFR56_10511</name>
</gene>
<comment type="catalytic activity">
    <reaction evidence="13 18">
        <text>L-valine + 2-oxoglutarate = 3-methyl-2-oxobutanoate + L-glutamate</text>
        <dbReference type="Rhea" id="RHEA:24813"/>
        <dbReference type="ChEBI" id="CHEBI:11851"/>
        <dbReference type="ChEBI" id="CHEBI:16810"/>
        <dbReference type="ChEBI" id="CHEBI:29985"/>
        <dbReference type="ChEBI" id="CHEBI:57762"/>
        <dbReference type="EC" id="2.6.1.42"/>
    </reaction>
</comment>
<comment type="subunit">
    <text evidence="7">Homodimer.</text>
</comment>
<reference evidence="19 20" key="1">
    <citation type="submission" date="2018-05" db="EMBL/GenBank/DDBJ databases">
        <title>Genomic Encyclopedia of Type Strains, Phase IV (KMG-IV): sequencing the most valuable type-strain genomes for metagenomic binning, comparative biology and taxonomic classification.</title>
        <authorList>
            <person name="Goeker M."/>
        </authorList>
    </citation>
    <scope>NUCLEOTIDE SEQUENCE [LARGE SCALE GENOMIC DNA]</scope>
    <source>
        <strain evidence="19 20">DSM 28556</strain>
    </source>
</reference>
<dbReference type="NCBIfam" id="NF006185">
    <property type="entry name" value="PRK08320.1"/>
    <property type="match status" value="1"/>
</dbReference>
<dbReference type="EMBL" id="QJJQ01000005">
    <property type="protein sequence ID" value="PXW87373.1"/>
    <property type="molecule type" value="Genomic_DNA"/>
</dbReference>
<evidence type="ECO:0000256" key="15">
    <source>
        <dbReference type="ARBA" id="ARBA00049229"/>
    </source>
</evidence>
<comment type="caution">
    <text evidence="19">The sequence shown here is derived from an EMBL/GenBank/DDBJ whole genome shotgun (WGS) entry which is preliminary data.</text>
</comment>
<dbReference type="AlphaFoldDB" id="A0A2V3VZ95"/>
<comment type="function">
    <text evidence="2 18">Acts on leucine, isoleucine and valine.</text>
</comment>
<comment type="pathway">
    <text evidence="4 18">Amino-acid biosynthesis; L-valine biosynthesis; L-valine from pyruvate: step 4/4.</text>
</comment>
<comment type="similarity">
    <text evidence="6 16">Belongs to the class-IV pyridoxal-phosphate-dependent aminotransferase family.</text>
</comment>
<comment type="pathway">
    <text evidence="5 18">Amino-acid biosynthesis; L-leucine biosynthesis; L-leucine from 3-methyl-2-oxobutanoate: step 4/4.</text>
</comment>
<dbReference type="InterPro" id="IPR050571">
    <property type="entry name" value="Class-IV_PLP-Dep_Aminotrnsfr"/>
</dbReference>
<dbReference type="UniPathway" id="UPA00049">
    <property type="reaction ID" value="UER00062"/>
</dbReference>
<organism evidence="19 20">
    <name type="scientific">Pseudogracilibacillus auburnensis</name>
    <dbReference type="NCBI Taxonomy" id="1494959"/>
    <lineage>
        <taxon>Bacteria</taxon>
        <taxon>Bacillati</taxon>
        <taxon>Bacillota</taxon>
        <taxon>Bacilli</taxon>
        <taxon>Bacillales</taxon>
        <taxon>Bacillaceae</taxon>
        <taxon>Pseudogracilibacillus</taxon>
    </lineage>
</organism>
<dbReference type="Gene3D" id="3.30.470.10">
    <property type="match status" value="1"/>
</dbReference>
<dbReference type="GO" id="GO:0009097">
    <property type="term" value="P:isoleucine biosynthetic process"/>
    <property type="evidence" value="ECO:0007669"/>
    <property type="project" value="UniProtKB-UniPathway"/>
</dbReference>
<proteinExistence type="inferred from homology"/>
<evidence type="ECO:0000256" key="1">
    <source>
        <dbReference type="ARBA" id="ARBA00001933"/>
    </source>
</evidence>
<keyword evidence="20" id="KW-1185">Reference proteome</keyword>
<name>A0A2V3VZ95_9BACI</name>
<evidence type="ECO:0000256" key="17">
    <source>
        <dbReference type="RuleBase" id="RU004516"/>
    </source>
</evidence>
<dbReference type="RefSeq" id="WP_110394971.1">
    <property type="nucleotide sequence ID" value="NZ_JBHUHB010000001.1"/>
</dbReference>
<evidence type="ECO:0000256" key="11">
    <source>
        <dbReference type="ARBA" id="ARBA00022898"/>
    </source>
</evidence>
<evidence type="ECO:0000256" key="13">
    <source>
        <dbReference type="ARBA" id="ARBA00048212"/>
    </source>
</evidence>
<comment type="catalytic activity">
    <reaction evidence="15 18">
        <text>L-leucine + 2-oxoglutarate = 4-methyl-2-oxopentanoate + L-glutamate</text>
        <dbReference type="Rhea" id="RHEA:18321"/>
        <dbReference type="ChEBI" id="CHEBI:16810"/>
        <dbReference type="ChEBI" id="CHEBI:17865"/>
        <dbReference type="ChEBI" id="CHEBI:29985"/>
        <dbReference type="ChEBI" id="CHEBI:57427"/>
        <dbReference type="EC" id="2.6.1.42"/>
    </reaction>
</comment>
<dbReference type="InterPro" id="IPR018300">
    <property type="entry name" value="Aminotrans_IV_CS"/>
</dbReference>
<evidence type="ECO:0000256" key="12">
    <source>
        <dbReference type="ARBA" id="ARBA00023304"/>
    </source>
</evidence>
<evidence type="ECO:0000256" key="18">
    <source>
        <dbReference type="RuleBase" id="RU364094"/>
    </source>
</evidence>
<evidence type="ECO:0000313" key="20">
    <source>
        <dbReference type="Proteomes" id="UP000247978"/>
    </source>
</evidence>
<dbReference type="PROSITE" id="PS00770">
    <property type="entry name" value="AA_TRANSFER_CLASS_4"/>
    <property type="match status" value="1"/>
</dbReference>
<comment type="cofactor">
    <cofactor evidence="1 17">
        <name>pyridoxal 5'-phosphate</name>
        <dbReference type="ChEBI" id="CHEBI:597326"/>
    </cofactor>
</comment>
<evidence type="ECO:0000256" key="4">
    <source>
        <dbReference type="ARBA" id="ARBA00004931"/>
    </source>
</evidence>
<dbReference type="EC" id="2.6.1.42" evidence="18"/>
<dbReference type="Pfam" id="PF01063">
    <property type="entry name" value="Aminotran_4"/>
    <property type="match status" value="1"/>
</dbReference>
<dbReference type="GO" id="GO:0052655">
    <property type="term" value="F:L-valine-2-oxoglutarate transaminase activity"/>
    <property type="evidence" value="ECO:0007669"/>
    <property type="project" value="RHEA"/>
</dbReference>
<evidence type="ECO:0000256" key="2">
    <source>
        <dbReference type="ARBA" id="ARBA00003109"/>
    </source>
</evidence>
<evidence type="ECO:0000256" key="5">
    <source>
        <dbReference type="ARBA" id="ARBA00005072"/>
    </source>
</evidence>
<comment type="catalytic activity">
    <reaction evidence="14 18">
        <text>L-isoleucine + 2-oxoglutarate = (S)-3-methyl-2-oxopentanoate + L-glutamate</text>
        <dbReference type="Rhea" id="RHEA:24801"/>
        <dbReference type="ChEBI" id="CHEBI:16810"/>
        <dbReference type="ChEBI" id="CHEBI:29985"/>
        <dbReference type="ChEBI" id="CHEBI:35146"/>
        <dbReference type="ChEBI" id="CHEBI:58045"/>
        <dbReference type="EC" id="2.6.1.42"/>
    </reaction>
</comment>
<keyword evidence="10 18" id="KW-0808">Transferase</keyword>